<gene>
    <name evidence="1" type="ORF">GGR27_001273</name>
</gene>
<proteinExistence type="predicted"/>
<comment type="caution">
    <text evidence="1">The sequence shown here is derived from an EMBL/GenBank/DDBJ whole genome shotgun (WGS) entry which is preliminary data.</text>
</comment>
<keyword evidence="2" id="KW-1185">Reference proteome</keyword>
<protein>
    <submittedName>
        <fullName evidence="1">Uncharacterized protein</fullName>
    </submittedName>
</protein>
<organism evidence="1 2">
    <name type="scientific">Neolewinella antarctica</name>
    <dbReference type="NCBI Taxonomy" id="442734"/>
    <lineage>
        <taxon>Bacteria</taxon>
        <taxon>Pseudomonadati</taxon>
        <taxon>Bacteroidota</taxon>
        <taxon>Saprospiria</taxon>
        <taxon>Saprospirales</taxon>
        <taxon>Lewinellaceae</taxon>
        <taxon>Neolewinella</taxon>
    </lineage>
</organism>
<dbReference type="EMBL" id="JAATJH010000002">
    <property type="protein sequence ID" value="NJC25774.1"/>
    <property type="molecule type" value="Genomic_DNA"/>
</dbReference>
<dbReference type="Proteomes" id="UP000770785">
    <property type="component" value="Unassembled WGS sequence"/>
</dbReference>
<evidence type="ECO:0000313" key="2">
    <source>
        <dbReference type="Proteomes" id="UP000770785"/>
    </source>
</evidence>
<sequence length="39" mass="4313">MTRSADKYVMGAVAGAEEKRKEQRGLAIVDPGNTYRNKT</sequence>
<evidence type="ECO:0000313" key="1">
    <source>
        <dbReference type="EMBL" id="NJC25774.1"/>
    </source>
</evidence>
<name>A0ABX0X9Z6_9BACT</name>
<reference evidence="1 2" key="1">
    <citation type="submission" date="2020-03" db="EMBL/GenBank/DDBJ databases">
        <title>Genomic Encyclopedia of Type Strains, Phase IV (KMG-IV): sequencing the most valuable type-strain genomes for metagenomic binning, comparative biology and taxonomic classification.</title>
        <authorList>
            <person name="Goeker M."/>
        </authorList>
    </citation>
    <scope>NUCLEOTIDE SEQUENCE [LARGE SCALE GENOMIC DNA]</scope>
    <source>
        <strain evidence="1 2">DSM 105096</strain>
    </source>
</reference>
<accession>A0ABX0X9Z6</accession>